<dbReference type="SUPFAM" id="SSF56672">
    <property type="entry name" value="DNA/RNA polymerases"/>
    <property type="match status" value="1"/>
</dbReference>
<keyword evidence="2" id="KW-1185">Reference proteome</keyword>
<protein>
    <submittedName>
        <fullName evidence="1">Uncharacterized protein</fullName>
    </submittedName>
</protein>
<dbReference type="CDD" id="cd01650">
    <property type="entry name" value="RT_nLTR_like"/>
    <property type="match status" value="1"/>
</dbReference>
<evidence type="ECO:0000313" key="1">
    <source>
        <dbReference type="Ensembl" id="ENSMUNP00000024683.1"/>
    </source>
</evidence>
<sequence>MDKDLQRKIHRKKEAYKRWKQGQAAWDEYRDVVQDVRDQVRKAKAQLELNLARDVKDNRKGFYRYVVAKKQTRDNVGPLWKLLGELPTLDLEKAEVLNYFFASVFTGKGSDCTTKVLECRHRDCENLDLGPTVGEELVRDHLKNLNVHKSMGPHEIHLRVLKELVSEVAKPLAIIFEKSWQSGEVPDNWEKGNITPIFKKGKMDEAGNYRPVSLNSVPGKIWEQILLEGMLGHMKNNKVLCDSQHGFNKGKSCLTNLVAFYDGATELMDRDKAVDVIYPDLCKAFNTVPHDILVYKLERHQFDRWNTWWIKNWLDGCTQSVVVTGSISGWKPVTSGVPQGMVLGLVLFNIFVADMDNGIEHALSKFADDTKLCGSVDTLEGRNALQRDLHTLLRWADANLMKFNHDKCKVLHLGWSNPRHTYRLGKKETQSSPLEKDLGVLVDEKMNMS</sequence>
<reference evidence="1" key="2">
    <citation type="submission" date="2025-08" db="UniProtKB">
        <authorList>
            <consortium name="Ensembl"/>
        </authorList>
    </citation>
    <scope>IDENTIFICATION</scope>
</reference>
<dbReference type="InterPro" id="IPR000477">
    <property type="entry name" value="RT_dom"/>
</dbReference>
<dbReference type="PROSITE" id="PS50878">
    <property type="entry name" value="RT_POL"/>
    <property type="match status" value="1"/>
</dbReference>
<dbReference type="PANTHER" id="PTHR33332">
    <property type="entry name" value="REVERSE TRANSCRIPTASE DOMAIN-CONTAINING PROTEIN"/>
    <property type="match status" value="1"/>
</dbReference>
<organism evidence="1 2">
    <name type="scientific">Melopsittacus undulatus</name>
    <name type="common">Budgerigar</name>
    <name type="synonym">Psittacus undulatus</name>
    <dbReference type="NCBI Taxonomy" id="13146"/>
    <lineage>
        <taxon>Eukaryota</taxon>
        <taxon>Metazoa</taxon>
        <taxon>Chordata</taxon>
        <taxon>Craniata</taxon>
        <taxon>Vertebrata</taxon>
        <taxon>Euteleostomi</taxon>
        <taxon>Archelosauria</taxon>
        <taxon>Archosauria</taxon>
        <taxon>Dinosauria</taxon>
        <taxon>Saurischia</taxon>
        <taxon>Theropoda</taxon>
        <taxon>Coelurosauria</taxon>
        <taxon>Aves</taxon>
        <taxon>Neognathae</taxon>
        <taxon>Neoaves</taxon>
        <taxon>Telluraves</taxon>
        <taxon>Australaves</taxon>
        <taxon>Psittaciformes</taxon>
        <taxon>Psittaculidae</taxon>
        <taxon>Melopsittacus</taxon>
    </lineage>
</organism>
<evidence type="ECO:0000313" key="2">
    <source>
        <dbReference type="Proteomes" id="UP000694405"/>
    </source>
</evidence>
<reference evidence="1" key="1">
    <citation type="submission" date="2020-03" db="EMBL/GenBank/DDBJ databases">
        <title>Melopsittacus undulatus (budgerigar) genome, bMelUnd1, maternal haplotype with Z.</title>
        <authorList>
            <person name="Gedman G."/>
            <person name="Mountcastle J."/>
            <person name="Haase B."/>
            <person name="Formenti G."/>
            <person name="Wright T."/>
            <person name="Apodaca J."/>
            <person name="Pelan S."/>
            <person name="Chow W."/>
            <person name="Rhie A."/>
            <person name="Howe K."/>
            <person name="Fedrigo O."/>
            <person name="Jarvis E.D."/>
        </authorList>
    </citation>
    <scope>NUCLEOTIDE SEQUENCE [LARGE SCALE GENOMIC DNA]</scope>
</reference>
<proteinExistence type="predicted"/>
<dbReference type="Pfam" id="PF00078">
    <property type="entry name" value="RVT_1"/>
    <property type="match status" value="1"/>
</dbReference>
<dbReference type="Ensembl" id="ENSMUNT00000025868.1">
    <property type="protein sequence ID" value="ENSMUNP00000024683.1"/>
    <property type="gene ID" value="ENSMUNG00000018616.1"/>
</dbReference>
<reference evidence="1" key="3">
    <citation type="submission" date="2025-09" db="UniProtKB">
        <authorList>
            <consortium name="Ensembl"/>
        </authorList>
    </citation>
    <scope>IDENTIFICATION</scope>
</reference>
<dbReference type="AlphaFoldDB" id="A0A8V5GU01"/>
<accession>A0A8V5GU01</accession>
<name>A0A8V5GU01_MELUD</name>
<dbReference type="Proteomes" id="UP000694405">
    <property type="component" value="Unassembled WGS sequence"/>
</dbReference>
<dbReference type="InterPro" id="IPR043502">
    <property type="entry name" value="DNA/RNA_pol_sf"/>
</dbReference>